<comment type="similarity">
    <text evidence="1">Belongs to the transglycosylase Slt family.</text>
</comment>
<dbReference type="PANTHER" id="PTHR37423:SF2">
    <property type="entry name" value="MEMBRANE-BOUND LYTIC MUREIN TRANSGLYCOSYLASE C"/>
    <property type="match status" value="1"/>
</dbReference>
<proteinExistence type="inferred from homology"/>
<feature type="signal peptide" evidence="3">
    <location>
        <begin position="1"/>
        <end position="21"/>
    </location>
</feature>
<dbReference type="PROSITE" id="PS51257">
    <property type="entry name" value="PROKAR_LIPOPROTEIN"/>
    <property type="match status" value="1"/>
</dbReference>
<evidence type="ECO:0000256" key="1">
    <source>
        <dbReference type="ARBA" id="ARBA00007734"/>
    </source>
</evidence>
<organism evidence="5 6">
    <name type="scientific">Hoylesella nanceiensis</name>
    <dbReference type="NCBI Taxonomy" id="425941"/>
    <lineage>
        <taxon>Bacteria</taxon>
        <taxon>Pseudomonadati</taxon>
        <taxon>Bacteroidota</taxon>
        <taxon>Bacteroidia</taxon>
        <taxon>Bacteroidales</taxon>
        <taxon>Prevotellaceae</taxon>
        <taxon>Hoylesella</taxon>
    </lineage>
</organism>
<reference evidence="5 6" key="1">
    <citation type="submission" date="2021-07" db="EMBL/GenBank/DDBJ databases">
        <title>Genomic diversity and antimicrobial resistance of Prevotella spp. isolated from chronic lung disease airways.</title>
        <authorList>
            <person name="Webb K.A."/>
            <person name="Olagoke O.S."/>
            <person name="Baird T."/>
            <person name="Neill J."/>
            <person name="Pham A."/>
            <person name="Wells T.J."/>
            <person name="Ramsay K.A."/>
            <person name="Bell S.C."/>
            <person name="Sarovich D.S."/>
            <person name="Price E.P."/>
        </authorList>
    </citation>
    <scope>NUCLEOTIDE SEQUENCE [LARGE SCALE GENOMIC DNA]</scope>
    <source>
        <strain evidence="5 6">SCHI0011.S.12</strain>
    </source>
</reference>
<dbReference type="InterPro" id="IPR000189">
    <property type="entry name" value="Transglyc_AS"/>
</dbReference>
<feature type="region of interest" description="Disordered" evidence="2">
    <location>
        <begin position="377"/>
        <end position="414"/>
    </location>
</feature>
<name>A0ABS6YD60_9BACT</name>
<dbReference type="PROSITE" id="PS00922">
    <property type="entry name" value="TRANSGLYCOSYLASE"/>
    <property type="match status" value="1"/>
</dbReference>
<evidence type="ECO:0000256" key="3">
    <source>
        <dbReference type="SAM" id="SignalP"/>
    </source>
</evidence>
<evidence type="ECO:0000313" key="6">
    <source>
        <dbReference type="Proteomes" id="UP000788426"/>
    </source>
</evidence>
<protein>
    <submittedName>
        <fullName evidence="5">Transglycosylase SLT domain-containing protein</fullName>
    </submittedName>
</protein>
<keyword evidence="3" id="KW-0732">Signal</keyword>
<dbReference type="CDD" id="cd00118">
    <property type="entry name" value="LysM"/>
    <property type="match status" value="1"/>
</dbReference>
<dbReference type="RefSeq" id="WP_219481399.1">
    <property type="nucleotide sequence ID" value="NZ_JAHXCT010000004.1"/>
</dbReference>
<evidence type="ECO:0000313" key="5">
    <source>
        <dbReference type="EMBL" id="MBW4769498.1"/>
    </source>
</evidence>
<dbReference type="EMBL" id="JAHXCT010000004">
    <property type="protein sequence ID" value="MBW4769498.1"/>
    <property type="molecule type" value="Genomic_DNA"/>
</dbReference>
<feature type="domain" description="LysM" evidence="4">
    <location>
        <begin position="409"/>
        <end position="452"/>
    </location>
</feature>
<feature type="compositionally biased region" description="Basic residues" evidence="2">
    <location>
        <begin position="389"/>
        <end position="405"/>
    </location>
</feature>
<gene>
    <name evidence="5" type="ORF">KZO38_06945</name>
</gene>
<evidence type="ECO:0000259" key="4">
    <source>
        <dbReference type="PROSITE" id="PS51782"/>
    </source>
</evidence>
<dbReference type="Pfam" id="PF01464">
    <property type="entry name" value="SLT"/>
    <property type="match status" value="1"/>
</dbReference>
<keyword evidence="6" id="KW-1185">Reference proteome</keyword>
<dbReference type="PROSITE" id="PS51782">
    <property type="entry name" value="LYSM"/>
    <property type="match status" value="1"/>
</dbReference>
<accession>A0ABS6YD60</accession>
<feature type="chain" id="PRO_5046386683" evidence="3">
    <location>
        <begin position="22"/>
        <end position="453"/>
    </location>
</feature>
<comment type="caution">
    <text evidence="5">The sequence shown here is derived from an EMBL/GenBank/DDBJ whole genome shotgun (WGS) entry which is preliminary data.</text>
</comment>
<dbReference type="SMART" id="SM00257">
    <property type="entry name" value="LysM"/>
    <property type="match status" value="1"/>
</dbReference>
<dbReference type="PANTHER" id="PTHR37423">
    <property type="entry name" value="SOLUBLE LYTIC MUREIN TRANSGLYCOSYLASE-RELATED"/>
    <property type="match status" value="1"/>
</dbReference>
<sequence>MNKLRLLVMSFLLGTACVMQAQSEDNDTEITVTNKNGKQEIIDIPEAMTYEVDSLLHLYHTQRYLKPSTDCNFPNVNPVFDKEVYKARLKRMPTVIEMSYNDVVQKFIDRYSGKLRRSVSIMLGSANFYMPIFEEALEAYNLPLELKYLPVIESGLNPQATSYVGAGGLWQFMIGTGKRYGLEINSLVDERRDPIKSSYAAANYLSDLYRIFGDWHLAIAAYNCGPDKINKAIHRAGGSKDYWQIYPYLPQETRGYVPAFIAANYIMNYYCDHNICPMVADLPAKTDTVMVDRDIHFSQIAGVLGLDVNQLKELNPQYRRNIVNGSSKLSALRLPSTEVNKFIDNQEAIYAYNADELLSKRDEVEVNDDVPTYVAARRSNSSRTYAAKSSRHSSKHDRKKGRRSRERTQEVSIKSGDTLSEIAARNHTTVAKLKKLNKISGSNIRAGKKLRVK</sequence>
<dbReference type="Pfam" id="PF01476">
    <property type="entry name" value="LysM"/>
    <property type="match status" value="1"/>
</dbReference>
<dbReference type="Proteomes" id="UP000788426">
    <property type="component" value="Unassembled WGS sequence"/>
</dbReference>
<dbReference type="InterPro" id="IPR018392">
    <property type="entry name" value="LysM"/>
</dbReference>
<dbReference type="CDD" id="cd16894">
    <property type="entry name" value="MltD-like"/>
    <property type="match status" value="1"/>
</dbReference>
<evidence type="ECO:0000256" key="2">
    <source>
        <dbReference type="SAM" id="MobiDB-lite"/>
    </source>
</evidence>
<dbReference type="InterPro" id="IPR008258">
    <property type="entry name" value="Transglycosylase_SLT_dom_1"/>
</dbReference>